<dbReference type="SMART" id="SM00382">
    <property type="entry name" value="AAA"/>
    <property type="match status" value="1"/>
</dbReference>
<proteinExistence type="inferred from homology"/>
<keyword evidence="4" id="KW-0067">ATP-binding</keyword>
<dbReference type="RefSeq" id="WP_144866000.1">
    <property type="nucleotide sequence ID" value="NZ_LR213802.1"/>
</dbReference>
<dbReference type="PANTHER" id="PTHR43335">
    <property type="entry name" value="ABC TRANSPORTER, ATP-BINDING PROTEIN"/>
    <property type="match status" value="1"/>
</dbReference>
<dbReference type="Pfam" id="PF00005">
    <property type="entry name" value="ABC_tran"/>
    <property type="match status" value="1"/>
</dbReference>
<dbReference type="OrthoDB" id="538665at2"/>
<evidence type="ECO:0000256" key="4">
    <source>
        <dbReference type="ARBA" id="ARBA00022840"/>
    </source>
</evidence>
<dbReference type="PANTHER" id="PTHR43335:SF3">
    <property type="entry name" value="ABC TRANSPORTER"/>
    <property type="match status" value="1"/>
</dbReference>
<dbReference type="Gene3D" id="3.40.50.300">
    <property type="entry name" value="P-loop containing nucleotide triphosphate hydrolases"/>
    <property type="match status" value="1"/>
</dbReference>
<keyword evidence="7" id="KW-1185">Reference proteome</keyword>
<evidence type="ECO:0000313" key="7">
    <source>
        <dbReference type="Proteomes" id="UP000320055"/>
    </source>
</evidence>
<dbReference type="EMBL" id="CAACVJ010000357">
    <property type="protein sequence ID" value="VEP16225.1"/>
    <property type="molecule type" value="Genomic_DNA"/>
</dbReference>
<keyword evidence="2" id="KW-0813">Transport</keyword>
<dbReference type="PROSITE" id="PS50893">
    <property type="entry name" value="ABC_TRANSPORTER_2"/>
    <property type="match status" value="1"/>
</dbReference>
<feature type="domain" description="ABC transporter" evidence="5">
    <location>
        <begin position="15"/>
        <end position="247"/>
    </location>
</feature>
<dbReference type="InterPro" id="IPR003439">
    <property type="entry name" value="ABC_transporter-like_ATP-bd"/>
</dbReference>
<evidence type="ECO:0000256" key="2">
    <source>
        <dbReference type="ARBA" id="ARBA00022448"/>
    </source>
</evidence>
<dbReference type="InterPro" id="IPR027417">
    <property type="entry name" value="P-loop_NTPase"/>
</dbReference>
<dbReference type="Proteomes" id="UP000320055">
    <property type="component" value="Unassembled WGS sequence"/>
</dbReference>
<keyword evidence="3" id="KW-0547">Nucleotide-binding</keyword>
<name>A0A563VXT6_9CYAN</name>
<evidence type="ECO:0000256" key="3">
    <source>
        <dbReference type="ARBA" id="ARBA00022741"/>
    </source>
</evidence>
<gene>
    <name evidence="6" type="ORF">H1P_420026</name>
</gene>
<evidence type="ECO:0000256" key="1">
    <source>
        <dbReference type="ARBA" id="ARBA00005417"/>
    </source>
</evidence>
<dbReference type="SUPFAM" id="SSF52540">
    <property type="entry name" value="P-loop containing nucleoside triphosphate hydrolases"/>
    <property type="match status" value="1"/>
</dbReference>
<evidence type="ECO:0000259" key="5">
    <source>
        <dbReference type="PROSITE" id="PS50893"/>
    </source>
</evidence>
<accession>A0A563VXT6</accession>
<dbReference type="GO" id="GO:0005524">
    <property type="term" value="F:ATP binding"/>
    <property type="evidence" value="ECO:0007669"/>
    <property type="project" value="UniProtKB-KW"/>
</dbReference>
<protein>
    <submittedName>
        <fullName evidence="6">ABC transporter related</fullName>
    </submittedName>
</protein>
<reference evidence="6 7" key="1">
    <citation type="submission" date="2019-01" db="EMBL/GenBank/DDBJ databases">
        <authorList>
            <person name="Brito A."/>
        </authorList>
    </citation>
    <scope>NUCLEOTIDE SEQUENCE [LARGE SCALE GENOMIC DNA]</scope>
    <source>
        <strain evidence="6">1</strain>
    </source>
</reference>
<dbReference type="GO" id="GO:0016887">
    <property type="term" value="F:ATP hydrolysis activity"/>
    <property type="evidence" value="ECO:0007669"/>
    <property type="project" value="InterPro"/>
</dbReference>
<sequence>MTQQITATHNSTLAIATYGLTKRYDRHIAVNEVELRVKSGEIYGLMGVNGAGKTSMMKMLAAAESPTKGEIYYNGDRLLLDSSSSNIKKYIGYLPDNYPLYDDLTVWDYLDYFARLYKIPASRRRVRVYEVLELVKLEDKRNSLIPTLSRGMKQRLGLARTIIHEPIILLLDEPISGLDSIARNQFRSILQVLQEAGMTIVIASPILRDLTEVCTTIGIMEYGFLVDDITLTDIKQYKTSQQILVTTLGELTALETALSKNSLVKEWQRIPNKNSLQVKFLGGESDSVNLLRSLIEQGLPIAEFNQIEEDWETILLKRRNYFNENNDAFSP</sequence>
<dbReference type="AlphaFoldDB" id="A0A563VXT6"/>
<comment type="similarity">
    <text evidence="1">Belongs to the ABC transporter superfamily.</text>
</comment>
<evidence type="ECO:0000313" key="6">
    <source>
        <dbReference type="EMBL" id="VEP16225.1"/>
    </source>
</evidence>
<organism evidence="6 7">
    <name type="scientific">Hyella patelloides LEGE 07179</name>
    <dbReference type="NCBI Taxonomy" id="945734"/>
    <lineage>
        <taxon>Bacteria</taxon>
        <taxon>Bacillati</taxon>
        <taxon>Cyanobacteriota</taxon>
        <taxon>Cyanophyceae</taxon>
        <taxon>Pleurocapsales</taxon>
        <taxon>Hyellaceae</taxon>
        <taxon>Hyella</taxon>
    </lineage>
</organism>
<dbReference type="InterPro" id="IPR003593">
    <property type="entry name" value="AAA+_ATPase"/>
</dbReference>